<keyword evidence="6" id="KW-0808">Transferase</keyword>
<gene>
    <name evidence="14" type="ORF">M569_05610</name>
</gene>
<evidence type="ECO:0000256" key="4">
    <source>
        <dbReference type="ARBA" id="ARBA00008661"/>
    </source>
</evidence>
<keyword evidence="15" id="KW-1185">Reference proteome</keyword>
<dbReference type="EC" id="2.4.1.-" evidence="13"/>
<dbReference type="Pfam" id="PF01762">
    <property type="entry name" value="Galactosyl_T"/>
    <property type="match status" value="1"/>
</dbReference>
<comment type="subcellular location">
    <subcellularLocation>
        <location evidence="2 13">Golgi apparatus membrane</location>
        <topology evidence="2 13">Single-pass type II membrane protein</topology>
    </subcellularLocation>
</comment>
<keyword evidence="5 13" id="KW-0328">Glycosyltransferase</keyword>
<organism evidence="14 15">
    <name type="scientific">Genlisea aurea</name>
    <dbReference type="NCBI Taxonomy" id="192259"/>
    <lineage>
        <taxon>Eukaryota</taxon>
        <taxon>Viridiplantae</taxon>
        <taxon>Streptophyta</taxon>
        <taxon>Embryophyta</taxon>
        <taxon>Tracheophyta</taxon>
        <taxon>Spermatophyta</taxon>
        <taxon>Magnoliopsida</taxon>
        <taxon>eudicotyledons</taxon>
        <taxon>Gunneridae</taxon>
        <taxon>Pentapetalae</taxon>
        <taxon>asterids</taxon>
        <taxon>lamiids</taxon>
        <taxon>Lamiales</taxon>
        <taxon>Lentibulariaceae</taxon>
        <taxon>Genlisea</taxon>
    </lineage>
</organism>
<dbReference type="Proteomes" id="UP000015453">
    <property type="component" value="Unassembled WGS sequence"/>
</dbReference>
<evidence type="ECO:0000313" key="15">
    <source>
        <dbReference type="Proteomes" id="UP000015453"/>
    </source>
</evidence>
<dbReference type="PANTHER" id="PTHR11214:SF351">
    <property type="entry name" value="BETA-1,3-GALACTOSYLTRANSFERASE PVG3"/>
    <property type="match status" value="1"/>
</dbReference>
<dbReference type="OrthoDB" id="2139606at2759"/>
<feature type="non-terminal residue" evidence="14">
    <location>
        <position position="257"/>
    </location>
</feature>
<comment type="cofactor">
    <cofactor evidence="1 13">
        <name>Mn(2+)</name>
        <dbReference type="ChEBI" id="CHEBI:29035"/>
    </cofactor>
</comment>
<evidence type="ECO:0000256" key="9">
    <source>
        <dbReference type="ARBA" id="ARBA00022989"/>
    </source>
</evidence>
<evidence type="ECO:0000256" key="8">
    <source>
        <dbReference type="ARBA" id="ARBA00022968"/>
    </source>
</evidence>
<evidence type="ECO:0000256" key="12">
    <source>
        <dbReference type="ARBA" id="ARBA00023211"/>
    </source>
</evidence>
<evidence type="ECO:0000256" key="13">
    <source>
        <dbReference type="RuleBase" id="RU363063"/>
    </source>
</evidence>
<dbReference type="EMBL" id="AUSU01002263">
    <property type="protein sequence ID" value="EPS69158.1"/>
    <property type="molecule type" value="Genomic_DNA"/>
</dbReference>
<keyword evidence="8" id="KW-0735">Signal-anchor</keyword>
<dbReference type="GO" id="GO:0016758">
    <property type="term" value="F:hexosyltransferase activity"/>
    <property type="evidence" value="ECO:0007669"/>
    <property type="project" value="InterPro"/>
</dbReference>
<evidence type="ECO:0000256" key="11">
    <source>
        <dbReference type="ARBA" id="ARBA00023136"/>
    </source>
</evidence>
<reference evidence="14 15" key="1">
    <citation type="journal article" date="2013" name="BMC Genomics">
        <title>The miniature genome of a carnivorous plant Genlisea aurea contains a low number of genes and short non-coding sequences.</title>
        <authorList>
            <person name="Leushkin E.V."/>
            <person name="Sutormin R.A."/>
            <person name="Nabieva E.R."/>
            <person name="Penin A.A."/>
            <person name="Kondrashov A.S."/>
            <person name="Logacheva M.D."/>
        </authorList>
    </citation>
    <scope>NUCLEOTIDE SEQUENCE [LARGE SCALE GENOMIC DNA]</scope>
</reference>
<comment type="similarity">
    <text evidence="4 13">Belongs to the glycosyltransferase 31 family.</text>
</comment>
<evidence type="ECO:0000256" key="3">
    <source>
        <dbReference type="ARBA" id="ARBA00004922"/>
    </source>
</evidence>
<dbReference type="PANTHER" id="PTHR11214">
    <property type="entry name" value="BETA-1,3-N-ACETYLGLUCOSAMINYLTRANSFERASE"/>
    <property type="match status" value="1"/>
</dbReference>
<feature type="non-terminal residue" evidence="14">
    <location>
        <position position="1"/>
    </location>
</feature>
<evidence type="ECO:0000313" key="14">
    <source>
        <dbReference type="EMBL" id="EPS69158.1"/>
    </source>
</evidence>
<evidence type="ECO:0000256" key="10">
    <source>
        <dbReference type="ARBA" id="ARBA00023034"/>
    </source>
</evidence>
<keyword evidence="12 13" id="KW-0464">Manganese</keyword>
<sequence>TTTPERHRIKILIGIMMTPDKFRHRHFLRQLYNVESGRIEDRARFDAKFVFCNITDEEHRLLISLEIMLYDDVIVLDCQEIVGGGGAGKTYAFFSGLPEMFPPYDYVMKIEDDVYFRLQNLAKSLETLPKSDLYYGRGVPCGALADDQYMSGVGYLVSWDIVEWISVADMPGKKNYTAEAEDKAFAEWISDGDRGKNRYDVGYGIHDLPGSGSDCSSHEMWDGAVGVHGLDRENKWIDTLDYFNVTKGLENTKMYHI</sequence>
<dbReference type="GO" id="GO:0000139">
    <property type="term" value="C:Golgi membrane"/>
    <property type="evidence" value="ECO:0007669"/>
    <property type="project" value="UniProtKB-SubCell"/>
</dbReference>
<evidence type="ECO:0000256" key="1">
    <source>
        <dbReference type="ARBA" id="ARBA00001936"/>
    </source>
</evidence>
<evidence type="ECO:0000256" key="2">
    <source>
        <dbReference type="ARBA" id="ARBA00004323"/>
    </source>
</evidence>
<dbReference type="InterPro" id="IPR002659">
    <property type="entry name" value="Glyco_trans_31"/>
</dbReference>
<keyword evidence="9" id="KW-1133">Transmembrane helix</keyword>
<keyword evidence="11" id="KW-0472">Membrane</keyword>
<dbReference type="AlphaFoldDB" id="S8E0G2"/>
<keyword evidence="10 13" id="KW-0333">Golgi apparatus</keyword>
<dbReference type="UniPathway" id="UPA00378"/>
<evidence type="ECO:0000256" key="7">
    <source>
        <dbReference type="ARBA" id="ARBA00022692"/>
    </source>
</evidence>
<accession>S8E0G2</accession>
<name>S8E0G2_9LAMI</name>
<proteinExistence type="inferred from homology"/>
<dbReference type="Gene3D" id="3.90.550.50">
    <property type="match status" value="1"/>
</dbReference>
<comment type="pathway">
    <text evidence="3">Protein modification; protein glycosylation.</text>
</comment>
<keyword evidence="7" id="KW-0812">Transmembrane</keyword>
<protein>
    <recommendedName>
        <fullName evidence="13">Hexosyltransferase</fullName>
        <ecNumber evidence="13">2.4.1.-</ecNumber>
    </recommendedName>
</protein>
<evidence type="ECO:0000256" key="6">
    <source>
        <dbReference type="ARBA" id="ARBA00022679"/>
    </source>
</evidence>
<evidence type="ECO:0000256" key="5">
    <source>
        <dbReference type="ARBA" id="ARBA00022676"/>
    </source>
</evidence>
<comment type="caution">
    <text evidence="14">The sequence shown here is derived from an EMBL/GenBank/DDBJ whole genome shotgun (WGS) entry which is preliminary data.</text>
</comment>